<reference evidence="3 4" key="1">
    <citation type="journal article" date="2016" name="Mol. Biol. Evol.">
        <title>Comparative Genomics of Early-Diverging Mushroom-Forming Fungi Provides Insights into the Origins of Lignocellulose Decay Capabilities.</title>
        <authorList>
            <person name="Nagy L.G."/>
            <person name="Riley R."/>
            <person name="Tritt A."/>
            <person name="Adam C."/>
            <person name="Daum C."/>
            <person name="Floudas D."/>
            <person name="Sun H."/>
            <person name="Yadav J.S."/>
            <person name="Pangilinan J."/>
            <person name="Larsson K.H."/>
            <person name="Matsuura K."/>
            <person name="Barry K."/>
            <person name="Labutti K."/>
            <person name="Kuo R."/>
            <person name="Ohm R.A."/>
            <person name="Bhattacharya S.S."/>
            <person name="Shirouzu T."/>
            <person name="Yoshinaga Y."/>
            <person name="Martin F.M."/>
            <person name="Grigoriev I.V."/>
            <person name="Hibbett D.S."/>
        </authorList>
    </citation>
    <scope>NUCLEOTIDE SEQUENCE [LARGE SCALE GENOMIC DNA]</scope>
    <source>
        <strain evidence="3 4">HHB12733</strain>
    </source>
</reference>
<dbReference type="AlphaFoldDB" id="A0A165GV95"/>
<name>A0A165GV95_9BASI</name>
<evidence type="ECO:0008006" key="5">
    <source>
        <dbReference type="Google" id="ProtNLM"/>
    </source>
</evidence>
<keyword evidence="2" id="KW-0012">Acyltransferase</keyword>
<dbReference type="EMBL" id="KV423950">
    <property type="protein sequence ID" value="KZT58529.1"/>
    <property type="molecule type" value="Genomic_DNA"/>
</dbReference>
<keyword evidence="4" id="KW-1185">Reference proteome</keyword>
<dbReference type="PANTHER" id="PTHR13256:SF16">
    <property type="entry name" value="ALPHA_BETA-TUBULIN-N-ACETYLTRANSFERASE 9"/>
    <property type="match status" value="1"/>
</dbReference>
<evidence type="ECO:0000313" key="4">
    <source>
        <dbReference type="Proteomes" id="UP000076842"/>
    </source>
</evidence>
<dbReference type="PANTHER" id="PTHR13256">
    <property type="entry name" value="N-ACETYLTRANSFERASE 9"/>
    <property type="match status" value="1"/>
</dbReference>
<dbReference type="InParanoid" id="A0A165GV95"/>
<dbReference type="OrthoDB" id="5043642at2759"/>
<protein>
    <recommendedName>
        <fullName evidence="5">N-acetyltransferase domain-containing protein</fullName>
    </recommendedName>
</protein>
<sequence length="199" mass="22576">MQLNAQTAVIGQGVIFIPYRREHVKLYRSWLSRIEGGSVDVINIEEEYNVPDAWENSEDTCVFVVLAIPRNRPDGDFTDEEIKGLPSIGVVQLFLGSGDRGRMAEVMIFIGETEYIKAGYDYDALGLLLSYASSSESGLHLSPYNFYVRIPVINDHFKALFRKFGFDQEKAVPDHPEYVELSAGRVSWDADFDLRDWPS</sequence>
<dbReference type="GO" id="GO:0008080">
    <property type="term" value="F:N-acetyltransferase activity"/>
    <property type="evidence" value="ECO:0007669"/>
    <property type="project" value="InterPro"/>
</dbReference>
<accession>A0A165GV95</accession>
<organism evidence="3 4">
    <name type="scientific">Calocera cornea HHB12733</name>
    <dbReference type="NCBI Taxonomy" id="1353952"/>
    <lineage>
        <taxon>Eukaryota</taxon>
        <taxon>Fungi</taxon>
        <taxon>Dikarya</taxon>
        <taxon>Basidiomycota</taxon>
        <taxon>Agaricomycotina</taxon>
        <taxon>Dacrymycetes</taxon>
        <taxon>Dacrymycetales</taxon>
        <taxon>Dacrymycetaceae</taxon>
        <taxon>Calocera</taxon>
    </lineage>
</organism>
<proteinExistence type="predicted"/>
<evidence type="ECO:0000256" key="1">
    <source>
        <dbReference type="ARBA" id="ARBA00022679"/>
    </source>
</evidence>
<dbReference type="Proteomes" id="UP000076842">
    <property type="component" value="Unassembled WGS sequence"/>
</dbReference>
<evidence type="ECO:0000313" key="3">
    <source>
        <dbReference type="EMBL" id="KZT58529.1"/>
    </source>
</evidence>
<gene>
    <name evidence="3" type="ORF">CALCODRAFT_494803</name>
</gene>
<dbReference type="Gene3D" id="3.40.630.30">
    <property type="match status" value="1"/>
</dbReference>
<dbReference type="InterPro" id="IPR039135">
    <property type="entry name" value="NAT9-like"/>
</dbReference>
<keyword evidence="1" id="KW-0808">Transferase</keyword>
<evidence type="ECO:0000256" key="2">
    <source>
        <dbReference type="ARBA" id="ARBA00023315"/>
    </source>
</evidence>